<dbReference type="GO" id="GO:0046690">
    <property type="term" value="P:response to tellurium ion"/>
    <property type="evidence" value="ECO:0007669"/>
    <property type="project" value="UniProtKB-KW"/>
</dbReference>
<evidence type="ECO:0000313" key="2">
    <source>
        <dbReference type="EMBL" id="QDT96806.1"/>
    </source>
</evidence>
<evidence type="ECO:0008006" key="4">
    <source>
        <dbReference type="Google" id="ProtNLM"/>
    </source>
</evidence>
<organism evidence="2 3">
    <name type="scientific">Gimesia aquarii</name>
    <dbReference type="NCBI Taxonomy" id="2527964"/>
    <lineage>
        <taxon>Bacteria</taxon>
        <taxon>Pseudomonadati</taxon>
        <taxon>Planctomycetota</taxon>
        <taxon>Planctomycetia</taxon>
        <taxon>Planctomycetales</taxon>
        <taxon>Planctomycetaceae</taxon>
        <taxon>Gimesia</taxon>
    </lineage>
</organism>
<dbReference type="InterPro" id="IPR051324">
    <property type="entry name" value="Stress/Tellurium_Resist"/>
</dbReference>
<protein>
    <recommendedName>
        <fullName evidence="4">Cytoplasmic protein</fullName>
    </recommendedName>
</protein>
<dbReference type="EMBL" id="CP037920">
    <property type="protein sequence ID" value="QDT96806.1"/>
    <property type="molecule type" value="Genomic_DNA"/>
</dbReference>
<keyword evidence="1" id="KW-0778">Tellurium resistance</keyword>
<name>A0A517VUY8_9PLAN</name>
<dbReference type="PANTHER" id="PTHR32097:SF18">
    <property type="entry name" value="RING-TYPE DOMAIN-CONTAINING PROTEIN"/>
    <property type="match status" value="1"/>
</dbReference>
<dbReference type="PANTHER" id="PTHR32097">
    <property type="entry name" value="CAMP-BINDING PROTEIN 1-RELATED"/>
    <property type="match status" value="1"/>
</dbReference>
<evidence type="ECO:0000256" key="1">
    <source>
        <dbReference type="ARBA" id="ARBA00022686"/>
    </source>
</evidence>
<dbReference type="InterPro" id="IPR003325">
    <property type="entry name" value="TerD"/>
</dbReference>
<dbReference type="CDD" id="cd06974">
    <property type="entry name" value="TerD_like"/>
    <property type="match status" value="1"/>
</dbReference>
<evidence type="ECO:0000313" key="3">
    <source>
        <dbReference type="Proteomes" id="UP000318704"/>
    </source>
</evidence>
<sequence>MTTLTQIEIYLTKSLKVILPEGQVKAAPTVVSTVARNLQSLGFGLSAPLLERLSVLLEETVIEWYDEVLPVLKKMVGAHRSFDPMYPNFPKQVMEASDAELFFNAMTHYYGFVLSDLLDNPNLVVLPHYEKEARPLLEEFHELRWIDLGSEEDFDSIFTKLAASNGSLSESDKEILSWFATNRDVTNLIPEAIPQKETLAFLVAKLPDPECLLSAVKTATDVLRVAVTMSEGDVSLAEPTKFRNFSKRERRFLLHCLNETGSSRTEDMLRWKSRWIRLGERLHPGDYKKRFPEALKSFDVLRNSEPYKTFNGKVEAAISKGNAEPTLALLTQRPGDFARRLDHVLRSHANQEAILEGFFSVIQKVSTPVLLQAWSHFHNRDSIESRAFFPKGNAAKVQFKAGSLSPLGDGIAEKVSRGIRDVLVQRFSNLSSLGKVFIDERLKNQFVPFSQRSASRSLRAITRGSKFDLPDGDTVRFFCWWKNIAQGDEWHARVDLDLSASLFDSAWELKGDISYYNLREGQCYHSGDITSAPQGACEFIDINLSSVLEMKARYVVMSVLSYSHQPFIALPECFGGWMMRKKPNSGEIFEPKTVQDKMDITAVSRACVPIIIDAQERKAYWADLGLKSIGQINNALQNSVGFTHIGRSIVELQKPTLWELFQMHLEGLVESPEEADTIFGLHEGTVTAFDTSVIMSEYLA</sequence>
<gene>
    <name evidence="2" type="ORF">V144x_22640</name>
</gene>
<proteinExistence type="predicted"/>
<dbReference type="KEGG" id="gaw:V144x_22640"/>
<dbReference type="Gene3D" id="2.60.60.30">
    <property type="entry name" value="sav2460 like domains"/>
    <property type="match status" value="1"/>
</dbReference>
<accession>A0A517VUY8</accession>
<dbReference type="AlphaFoldDB" id="A0A517VUY8"/>
<reference evidence="2 3" key="1">
    <citation type="submission" date="2019-03" db="EMBL/GenBank/DDBJ databases">
        <title>Deep-cultivation of Planctomycetes and their phenomic and genomic characterization uncovers novel biology.</title>
        <authorList>
            <person name="Wiegand S."/>
            <person name="Jogler M."/>
            <person name="Boedeker C."/>
            <person name="Pinto D."/>
            <person name="Vollmers J."/>
            <person name="Rivas-Marin E."/>
            <person name="Kohn T."/>
            <person name="Peeters S.H."/>
            <person name="Heuer A."/>
            <person name="Rast P."/>
            <person name="Oberbeckmann S."/>
            <person name="Bunk B."/>
            <person name="Jeske O."/>
            <person name="Meyerdierks A."/>
            <person name="Storesund J.E."/>
            <person name="Kallscheuer N."/>
            <person name="Luecker S."/>
            <person name="Lage O.M."/>
            <person name="Pohl T."/>
            <person name="Merkel B.J."/>
            <person name="Hornburger P."/>
            <person name="Mueller R.-W."/>
            <person name="Bruemmer F."/>
            <person name="Labrenz M."/>
            <person name="Spormann A.M."/>
            <person name="Op den Camp H."/>
            <person name="Overmann J."/>
            <person name="Amann R."/>
            <person name="Jetten M.S.M."/>
            <person name="Mascher T."/>
            <person name="Medema M.H."/>
            <person name="Devos D.P."/>
            <person name="Kaster A.-K."/>
            <person name="Ovreas L."/>
            <person name="Rohde M."/>
            <person name="Galperin M.Y."/>
            <person name="Jogler C."/>
        </authorList>
    </citation>
    <scope>NUCLEOTIDE SEQUENCE [LARGE SCALE GENOMIC DNA]</scope>
    <source>
        <strain evidence="2 3">V144</strain>
    </source>
</reference>
<dbReference type="RefSeq" id="WP_197998865.1">
    <property type="nucleotide sequence ID" value="NZ_CP037920.1"/>
</dbReference>
<dbReference type="Proteomes" id="UP000318704">
    <property type="component" value="Chromosome"/>
</dbReference>